<name>A0ACC1MQM3_9HYPO</name>
<evidence type="ECO:0000313" key="2">
    <source>
        <dbReference type="Proteomes" id="UP001143910"/>
    </source>
</evidence>
<reference evidence="1" key="1">
    <citation type="submission" date="2022-08" db="EMBL/GenBank/DDBJ databases">
        <title>Genome Sequence of Lecanicillium fungicola.</title>
        <authorList>
            <person name="Buettner E."/>
        </authorList>
    </citation>
    <scope>NUCLEOTIDE SEQUENCE</scope>
    <source>
        <strain evidence="1">Babe33</strain>
    </source>
</reference>
<protein>
    <submittedName>
        <fullName evidence="1">Uncharacterized protein</fullName>
    </submittedName>
</protein>
<accession>A0ACC1MQM3</accession>
<sequence>MLAIANRIIDSLEPRHARSSVPFNSGTESTVLFNLFSLITHSFFISSPPIVSPAIDDPASIAAAPVRCIALLLAIYPDPLRARRALTMKRGQARAGGGGRAAFGGSSGFGGFGGQTSGSSLSYLAEPPSFVAITDPNVIVSLKNVLKKDPTTKTKALDELLAYVQDHPHDKDGGVEDAILDVWTQLYPRASIDNARRVREQSHHLQLELMKSARKRMERHIPKIVGAWLAGLYDRDRAVARAASDGLGSFLTSPEKAEAFWKKCQPQILAFALEAIQETEDSLSDDRSTTKEDAEAKYFRVINASLSLVLRLLQRMDDADVERCRASYDEYFASDSVWKSITISDASVRRSTCQLLVLCIDRQPSYADTVECRQAMITGGLKTSQTGSADEYIAALSKLTKARPDIWEASAKSKKSPVTRLCAFIAKGSQGSRASFWESLDSLFALLPRGSVSLESETELLTSLRSGIEHREEPRANGQVAWRCYANAARRAVGSLNEADAVSLAKSHIFSLYDAYLFPSTGRSSLTVPTLGEVSGALFGSSPPVISVLGEELTRLSAVFCTHLSGSLPGVSKEYQASQEKVGEEGRRWFQLVKELHQRSEADKSPDQTEQPSLSIISQCISLLESRNMKPFGAARALEQALRSAPHLFAGDAGVRISNFLLTAAEDFMDKLLESPSVQILLSCLELSSAVDKLNNVYKTNWKAWVNETLSLPASDKRNEVLAALISQKAAQELAKSNQAVQTQILDQATAAASGKGGSKSLLSAAVNSSTLSTENLMALAKHAVEVLQQAPSENALDVLGIVARGNSKLLSENDDLHTALVGVLLGLSELSGNTGVSNKAATVRALMDQHTDGKPPVVGVILSNLERATPQSLDIETLVKQAKEASSTSIEDLIPSTNVWMEQLKPFFELPISPILSMTSPIGGATGLSKTAHGQPKSTLRVPRDRRGRSVPARMAMYVSLLSGEGVDLANLPAQFQVELLYLQCITVQLVSDQITLMDKNGLWFNLEGEEAMREADTVTNALRSLLNRYTAIKDWWVEGNSNAEAGMIRDLSNLLLQQSRSLSPSAVYSARALSDLLQATAEAQGLSSSLEEAFVKPEHLKSTPESVLIASAILSGFGEPLQSSKQITNFCNRLVSDVSGASVEGERTKSILALVALCSQLYGSGQIPVANNRIIFAARQITSWLEEPELLDAQISTEICRALGALLPCMKDVYGSFWEKTVGSRITKTFTHPRNPCRAKR</sequence>
<organism evidence="1 2">
    <name type="scientific">Zarea fungicola</name>
    <dbReference type="NCBI Taxonomy" id="93591"/>
    <lineage>
        <taxon>Eukaryota</taxon>
        <taxon>Fungi</taxon>
        <taxon>Dikarya</taxon>
        <taxon>Ascomycota</taxon>
        <taxon>Pezizomycotina</taxon>
        <taxon>Sordariomycetes</taxon>
        <taxon>Hypocreomycetidae</taxon>
        <taxon>Hypocreales</taxon>
        <taxon>Cordycipitaceae</taxon>
        <taxon>Zarea</taxon>
    </lineage>
</organism>
<evidence type="ECO:0000313" key="1">
    <source>
        <dbReference type="EMBL" id="KAJ2969115.1"/>
    </source>
</evidence>
<gene>
    <name evidence="1" type="ORF">NQ176_g8839</name>
</gene>
<keyword evidence="2" id="KW-1185">Reference proteome</keyword>
<comment type="caution">
    <text evidence="1">The sequence shown here is derived from an EMBL/GenBank/DDBJ whole genome shotgun (WGS) entry which is preliminary data.</text>
</comment>
<dbReference type="EMBL" id="JANJQO010001821">
    <property type="protein sequence ID" value="KAJ2969115.1"/>
    <property type="molecule type" value="Genomic_DNA"/>
</dbReference>
<dbReference type="Proteomes" id="UP001143910">
    <property type="component" value="Unassembled WGS sequence"/>
</dbReference>
<proteinExistence type="predicted"/>